<dbReference type="GO" id="GO:0003838">
    <property type="term" value="F:sterol 24-C-methyltransferase activity"/>
    <property type="evidence" value="ECO:0007669"/>
    <property type="project" value="TreeGrafter"/>
</dbReference>
<evidence type="ECO:0000313" key="4">
    <source>
        <dbReference type="EMBL" id="GAG86089.1"/>
    </source>
</evidence>
<feature type="non-terminal residue" evidence="4">
    <location>
        <position position="265"/>
    </location>
</feature>
<dbReference type="PANTHER" id="PTHR44068">
    <property type="entry name" value="ZGC:194242"/>
    <property type="match status" value="1"/>
</dbReference>
<dbReference type="Gene3D" id="3.40.50.150">
    <property type="entry name" value="Vaccinia Virus protein VP39"/>
    <property type="match status" value="1"/>
</dbReference>
<dbReference type="SUPFAM" id="SSF53335">
    <property type="entry name" value="S-adenosyl-L-methionine-dependent methyltransferases"/>
    <property type="match status" value="1"/>
</dbReference>
<dbReference type="InterPro" id="IPR050447">
    <property type="entry name" value="Erg6_SMT_methyltransf"/>
</dbReference>
<accession>X1AT57</accession>
<sequence length="265" mass="30389">MDKPIHTMHYILSTSICVTVYIIYKIRNSERYRAFQRLCKLNADILTAYYESYNEIFSDNTLLSTLDDFNEGKPPTRFVVSNDVKPSKYTADCYNILKDLCALGNVKKMYVSKCIDNTVGVIGNQLLHEKEIAENLMVKPNGALLEIGCGCGRISHYVSILTDCNVYGINIDETQLDDARKYAEQTLNNKTQFLLRDLNDTLPFKNETFDGIYTIQGLITWMTDQDKVFKELYRVLKPGAKMVITDAVLLDAFDRNNDKHLELMK</sequence>
<organism evidence="4">
    <name type="scientific">marine sediment metagenome</name>
    <dbReference type="NCBI Taxonomy" id="412755"/>
    <lineage>
        <taxon>unclassified sequences</taxon>
        <taxon>metagenomes</taxon>
        <taxon>ecological metagenomes</taxon>
    </lineage>
</organism>
<dbReference type="PANTHER" id="PTHR44068:SF4">
    <property type="entry name" value="S-ADENOSYL-METHIONINE-STEROL-C-METHYLTRANSFERAS (AFU_ORTHOLOGUE AFUA_4G09190)"/>
    <property type="match status" value="1"/>
</dbReference>
<dbReference type="AlphaFoldDB" id="X1AT57"/>
<keyword evidence="2" id="KW-1133">Transmembrane helix</keyword>
<keyword evidence="2" id="KW-0812">Transmembrane</keyword>
<dbReference type="EMBL" id="BART01018115">
    <property type="protein sequence ID" value="GAG86089.1"/>
    <property type="molecule type" value="Genomic_DNA"/>
</dbReference>
<evidence type="ECO:0000256" key="1">
    <source>
        <dbReference type="ARBA" id="ARBA00022679"/>
    </source>
</evidence>
<feature type="domain" description="Methyltransferase type 11" evidence="3">
    <location>
        <begin position="145"/>
        <end position="244"/>
    </location>
</feature>
<proteinExistence type="predicted"/>
<dbReference type="CDD" id="cd02440">
    <property type="entry name" value="AdoMet_MTases"/>
    <property type="match status" value="1"/>
</dbReference>
<dbReference type="GO" id="GO:0005783">
    <property type="term" value="C:endoplasmic reticulum"/>
    <property type="evidence" value="ECO:0007669"/>
    <property type="project" value="TreeGrafter"/>
</dbReference>
<feature type="transmembrane region" description="Helical" evidence="2">
    <location>
        <begin position="6"/>
        <end position="24"/>
    </location>
</feature>
<keyword evidence="1" id="KW-0808">Transferase</keyword>
<dbReference type="InterPro" id="IPR029063">
    <property type="entry name" value="SAM-dependent_MTases_sf"/>
</dbReference>
<evidence type="ECO:0000259" key="3">
    <source>
        <dbReference type="Pfam" id="PF08241"/>
    </source>
</evidence>
<name>X1AT57_9ZZZZ</name>
<dbReference type="InterPro" id="IPR013216">
    <property type="entry name" value="Methyltransf_11"/>
</dbReference>
<dbReference type="Pfam" id="PF08241">
    <property type="entry name" value="Methyltransf_11"/>
    <property type="match status" value="1"/>
</dbReference>
<keyword evidence="2" id="KW-0472">Membrane</keyword>
<evidence type="ECO:0000256" key="2">
    <source>
        <dbReference type="SAM" id="Phobius"/>
    </source>
</evidence>
<gene>
    <name evidence="4" type="ORF">S01H4_34252</name>
</gene>
<reference evidence="4" key="1">
    <citation type="journal article" date="2014" name="Front. Microbiol.">
        <title>High frequency of phylogenetically diverse reductive dehalogenase-homologous genes in deep subseafloor sedimentary metagenomes.</title>
        <authorList>
            <person name="Kawai M."/>
            <person name="Futagami T."/>
            <person name="Toyoda A."/>
            <person name="Takaki Y."/>
            <person name="Nishi S."/>
            <person name="Hori S."/>
            <person name="Arai W."/>
            <person name="Tsubouchi T."/>
            <person name="Morono Y."/>
            <person name="Uchiyama I."/>
            <person name="Ito T."/>
            <person name="Fujiyama A."/>
            <person name="Inagaki F."/>
            <person name="Takami H."/>
        </authorList>
    </citation>
    <scope>NUCLEOTIDE SEQUENCE</scope>
    <source>
        <strain evidence="4">Expedition CK06-06</strain>
    </source>
</reference>
<comment type="caution">
    <text evidence="4">The sequence shown here is derived from an EMBL/GenBank/DDBJ whole genome shotgun (WGS) entry which is preliminary data.</text>
</comment>
<protein>
    <recommendedName>
        <fullName evidence="3">Methyltransferase type 11 domain-containing protein</fullName>
    </recommendedName>
</protein>
<dbReference type="GO" id="GO:0006696">
    <property type="term" value="P:ergosterol biosynthetic process"/>
    <property type="evidence" value="ECO:0007669"/>
    <property type="project" value="TreeGrafter"/>
</dbReference>